<dbReference type="EMBL" id="KZ826350">
    <property type="protein sequence ID" value="PYI06373.1"/>
    <property type="molecule type" value="Genomic_DNA"/>
</dbReference>
<dbReference type="Proteomes" id="UP000248423">
    <property type="component" value="Unassembled WGS sequence"/>
</dbReference>
<accession>A0A319FH55</accession>
<dbReference type="Pfam" id="PF01522">
    <property type="entry name" value="Polysacc_deac_1"/>
    <property type="match status" value="1"/>
</dbReference>
<dbReference type="PANTHER" id="PTHR10587:SF137">
    <property type="entry name" value="4-DEOXY-4-FORMAMIDO-L-ARABINOSE-PHOSPHOUNDECAPRENOL DEFORMYLASE ARND-RELATED"/>
    <property type="match status" value="1"/>
</dbReference>
<dbReference type="AlphaFoldDB" id="A0A319FH55"/>
<keyword evidence="3" id="KW-0170">Cobalt</keyword>
<reference evidence="8 9" key="1">
    <citation type="submission" date="2018-02" db="EMBL/GenBank/DDBJ databases">
        <title>The genomes of Aspergillus section Nigri reveals drivers in fungal speciation.</title>
        <authorList>
            <consortium name="DOE Joint Genome Institute"/>
            <person name="Vesth T.C."/>
            <person name="Nybo J."/>
            <person name="Theobald S."/>
            <person name="Brandl J."/>
            <person name="Frisvad J.C."/>
            <person name="Nielsen K.F."/>
            <person name="Lyhne E.K."/>
            <person name="Kogle M.E."/>
            <person name="Kuo A."/>
            <person name="Riley R."/>
            <person name="Clum A."/>
            <person name="Nolan M."/>
            <person name="Lipzen A."/>
            <person name="Salamov A."/>
            <person name="Henrissat B."/>
            <person name="Wiebenga A."/>
            <person name="De vries R.P."/>
            <person name="Grigoriev I.V."/>
            <person name="Mortensen U.H."/>
            <person name="Andersen M.R."/>
            <person name="Baker S.E."/>
        </authorList>
    </citation>
    <scope>NUCLEOTIDE SEQUENCE [LARGE SCALE GENOMIC DNA]</scope>
    <source>
        <strain evidence="8 9">CBS 121057</strain>
    </source>
</reference>
<comment type="cofactor">
    <cofactor evidence="1">
        <name>Co(2+)</name>
        <dbReference type="ChEBI" id="CHEBI:48828"/>
    </cofactor>
</comment>
<keyword evidence="2" id="KW-0624">Polysaccharide degradation</keyword>
<dbReference type="PROSITE" id="PS51677">
    <property type="entry name" value="NODB"/>
    <property type="match status" value="1"/>
</dbReference>
<protein>
    <recommendedName>
        <fullName evidence="4">chitin deacetylase</fullName>
        <ecNumber evidence="4">3.5.1.41</ecNumber>
    </recommendedName>
</protein>
<dbReference type="Gene3D" id="3.20.20.370">
    <property type="entry name" value="Glycoside hydrolase/deacetylase"/>
    <property type="match status" value="1"/>
</dbReference>
<dbReference type="GO" id="GO:0004099">
    <property type="term" value="F:chitin deacetylase activity"/>
    <property type="evidence" value="ECO:0007669"/>
    <property type="project" value="UniProtKB-EC"/>
</dbReference>
<sequence>MPRLHPTTLLLLPLRLLTTPITLLTTLLRSNTNTTNTKPRAPSLHHRRRRRLTMLLLLTLLILVLLILTPCYLIYRPPAFLIHYLATLYPDTLWTLPLPVSNSPHHQNLIALTLDDAPSTYTPLLLQTLLAHSSTATFFLIGNQITPQTTPLLTTLVQNGMELGNHAMHDEPSFKLSPSTLRSEILSIDSTINEVYKSANVERKGKWFRPGSGVFTGWMREMVKELGYRIVLGSVYPHDAQIGWVGLNVWHVGGLSREGSIVVLHDRRGWTVEVLDRVLRVLRGRGYRVVSVGEAMEAAKAGGGGGGGEGGSTGEVVG</sequence>
<gene>
    <name evidence="8" type="ORF">BO78DRAFT_429831</name>
</gene>
<keyword evidence="8" id="KW-0378">Hydrolase</keyword>
<keyword evidence="6" id="KW-0472">Membrane</keyword>
<evidence type="ECO:0000313" key="8">
    <source>
        <dbReference type="EMBL" id="PYI06373.1"/>
    </source>
</evidence>
<dbReference type="OrthoDB" id="407355at2759"/>
<dbReference type="STRING" id="1448318.A0A319FH55"/>
<feature type="transmembrane region" description="Helical" evidence="6">
    <location>
        <begin position="52"/>
        <end position="75"/>
    </location>
</feature>
<comment type="catalytic activity">
    <reaction evidence="5">
        <text>[(1-&gt;4)-N-acetyl-beta-D-glucosaminyl](n) + n H2O = chitosan + n acetate</text>
        <dbReference type="Rhea" id="RHEA:10464"/>
        <dbReference type="Rhea" id="RHEA-COMP:9593"/>
        <dbReference type="Rhea" id="RHEA-COMP:9597"/>
        <dbReference type="ChEBI" id="CHEBI:15377"/>
        <dbReference type="ChEBI" id="CHEBI:17029"/>
        <dbReference type="ChEBI" id="CHEBI:30089"/>
        <dbReference type="ChEBI" id="CHEBI:57704"/>
        <dbReference type="EC" id="3.5.1.41"/>
    </reaction>
    <physiologicalReaction direction="left-to-right" evidence="5">
        <dbReference type="Rhea" id="RHEA:10465"/>
    </physiologicalReaction>
</comment>
<dbReference type="InterPro" id="IPR050248">
    <property type="entry name" value="Polysacc_deacetylase_ArnD"/>
</dbReference>
<feature type="transmembrane region" description="Helical" evidence="6">
    <location>
        <begin position="12"/>
        <end position="31"/>
    </location>
</feature>
<dbReference type="PANTHER" id="PTHR10587">
    <property type="entry name" value="GLYCOSYL TRANSFERASE-RELATED"/>
    <property type="match status" value="1"/>
</dbReference>
<keyword evidence="6" id="KW-1133">Transmembrane helix</keyword>
<evidence type="ECO:0000256" key="3">
    <source>
        <dbReference type="ARBA" id="ARBA00023285"/>
    </source>
</evidence>
<dbReference type="GO" id="GO:0006032">
    <property type="term" value="P:chitin catabolic process"/>
    <property type="evidence" value="ECO:0007669"/>
    <property type="project" value="UniProtKB-KW"/>
</dbReference>
<evidence type="ECO:0000313" key="9">
    <source>
        <dbReference type="Proteomes" id="UP000248423"/>
    </source>
</evidence>
<name>A0A319FH55_ASPSB</name>
<keyword evidence="9" id="KW-1185">Reference proteome</keyword>
<feature type="domain" description="NodB homology" evidence="7">
    <location>
        <begin position="108"/>
        <end position="290"/>
    </location>
</feature>
<evidence type="ECO:0000256" key="6">
    <source>
        <dbReference type="SAM" id="Phobius"/>
    </source>
</evidence>
<dbReference type="SUPFAM" id="SSF88713">
    <property type="entry name" value="Glycoside hydrolase/deacetylase"/>
    <property type="match status" value="1"/>
</dbReference>
<evidence type="ECO:0000259" key="7">
    <source>
        <dbReference type="PROSITE" id="PS51677"/>
    </source>
</evidence>
<organism evidence="8 9">
    <name type="scientific">Aspergillus sclerotiicarbonarius (strain CBS 121057 / IBT 28362)</name>
    <dbReference type="NCBI Taxonomy" id="1448318"/>
    <lineage>
        <taxon>Eukaryota</taxon>
        <taxon>Fungi</taxon>
        <taxon>Dikarya</taxon>
        <taxon>Ascomycota</taxon>
        <taxon>Pezizomycotina</taxon>
        <taxon>Eurotiomycetes</taxon>
        <taxon>Eurotiomycetidae</taxon>
        <taxon>Eurotiales</taxon>
        <taxon>Aspergillaceae</taxon>
        <taxon>Aspergillus</taxon>
        <taxon>Aspergillus subgen. Circumdati</taxon>
    </lineage>
</organism>
<proteinExistence type="predicted"/>
<dbReference type="EC" id="3.5.1.41" evidence="4"/>
<keyword evidence="2" id="KW-0146">Chitin degradation</keyword>
<evidence type="ECO:0000256" key="4">
    <source>
        <dbReference type="ARBA" id="ARBA00024056"/>
    </source>
</evidence>
<dbReference type="GO" id="GO:0005975">
    <property type="term" value="P:carbohydrate metabolic process"/>
    <property type="evidence" value="ECO:0007669"/>
    <property type="project" value="InterPro"/>
</dbReference>
<evidence type="ECO:0000256" key="1">
    <source>
        <dbReference type="ARBA" id="ARBA00001941"/>
    </source>
</evidence>
<evidence type="ECO:0000256" key="5">
    <source>
        <dbReference type="ARBA" id="ARBA00048494"/>
    </source>
</evidence>
<dbReference type="InterPro" id="IPR002509">
    <property type="entry name" value="NODB_dom"/>
</dbReference>
<dbReference type="InterPro" id="IPR011330">
    <property type="entry name" value="Glyco_hydro/deAcase_b/a-brl"/>
</dbReference>
<keyword evidence="2" id="KW-0119">Carbohydrate metabolism</keyword>
<dbReference type="GO" id="GO:0009272">
    <property type="term" value="P:fungal-type cell wall biogenesis"/>
    <property type="evidence" value="ECO:0007669"/>
    <property type="project" value="UniProtKB-ARBA"/>
</dbReference>
<evidence type="ECO:0000256" key="2">
    <source>
        <dbReference type="ARBA" id="ARBA00023024"/>
    </source>
</evidence>
<keyword evidence="6" id="KW-0812">Transmembrane</keyword>
<dbReference type="VEuPathDB" id="FungiDB:BO78DRAFT_429831"/>